<reference evidence="2 3" key="1">
    <citation type="submission" date="2023-09" db="EMBL/GenBank/DDBJ databases">
        <authorList>
            <person name="Wang M."/>
        </authorList>
    </citation>
    <scope>NUCLEOTIDE SEQUENCE [LARGE SCALE GENOMIC DNA]</scope>
    <source>
        <strain evidence="2">GT-2023</strain>
        <tissue evidence="2">Liver</tissue>
    </source>
</reference>
<comment type="caution">
    <text evidence="2">The sequence shown here is derived from an EMBL/GenBank/DDBJ whole genome shotgun (WGS) entry which is preliminary data.</text>
</comment>
<organism evidence="2 3">
    <name type="scientific">Cirrhinus molitorella</name>
    <name type="common">mud carp</name>
    <dbReference type="NCBI Taxonomy" id="172907"/>
    <lineage>
        <taxon>Eukaryota</taxon>
        <taxon>Metazoa</taxon>
        <taxon>Chordata</taxon>
        <taxon>Craniata</taxon>
        <taxon>Vertebrata</taxon>
        <taxon>Euteleostomi</taxon>
        <taxon>Actinopterygii</taxon>
        <taxon>Neopterygii</taxon>
        <taxon>Teleostei</taxon>
        <taxon>Ostariophysi</taxon>
        <taxon>Cypriniformes</taxon>
        <taxon>Cyprinidae</taxon>
        <taxon>Labeoninae</taxon>
        <taxon>Labeonini</taxon>
        <taxon>Cirrhinus</taxon>
    </lineage>
</organism>
<dbReference type="EMBL" id="JAYMGO010000014">
    <property type="protein sequence ID" value="KAL1262504.1"/>
    <property type="molecule type" value="Genomic_DNA"/>
</dbReference>
<name>A0ABR3MBK3_9TELE</name>
<dbReference type="Proteomes" id="UP001558613">
    <property type="component" value="Unassembled WGS sequence"/>
</dbReference>
<gene>
    <name evidence="2" type="ORF">QQF64_007769</name>
</gene>
<evidence type="ECO:0000259" key="1">
    <source>
        <dbReference type="Pfam" id="PF03184"/>
    </source>
</evidence>
<dbReference type="PANTHER" id="PTHR19303">
    <property type="entry name" value="TRANSPOSON"/>
    <property type="match status" value="1"/>
</dbReference>
<dbReference type="InterPro" id="IPR004875">
    <property type="entry name" value="DDE_SF_endonuclease_dom"/>
</dbReference>
<feature type="domain" description="DDE-1" evidence="1">
    <location>
        <begin position="234"/>
        <end position="363"/>
    </location>
</feature>
<sequence length="534" mass="60487">MGVVTLQHNRSQAAHGKMEMQSEFKGRKGLKMNQWSEERMKAAIEEYKAQAESGQKPALRLLARKWNVPKTTLQRRVKGLVEGSEHASGRKPFIPVESERELACLLTLLSERGFSLRKTDVQSLAFEFAKINGIRGFSEEKQKAGYYWFEGFMKRNPGLKIKKAEATSPATRMNEEELGKWFKTYENTLDALGIKDVPSHIWKCDVSGLEDTLSPQQYVGEGDDPCFQIRTEEETASTILAAFNASGAFAPPLMIFKGIRVRNEWMNESLENMCVKASDNGWITAELFIKWGEVFVAQLPKDDSKPHLLLLDGQSSHVFNLSFLSLMKQNNVEVICYPAPQPANSALFKSLKHNWCEASRKWNQQCAGMKLPKAHYCSVFMDVWKKTATVESAKDVFRTTGMFPINEFTPIRHESIMSSAEDAAHCSTKSGFDEPPAPFKDFVVIQKSHRGVKAVQRNAEYLLDDEHLKQKNEHIKTATFCKCRGCFINHGSDDDPKAAEAWIRCTNCKACYHESCAEEDGIYEWVYDGDGDNR</sequence>
<dbReference type="Pfam" id="PF03184">
    <property type="entry name" value="DDE_1"/>
    <property type="match status" value="1"/>
</dbReference>
<dbReference type="InterPro" id="IPR050863">
    <property type="entry name" value="CenT-Element_Derived"/>
</dbReference>
<protein>
    <recommendedName>
        <fullName evidence="1">DDE-1 domain-containing protein</fullName>
    </recommendedName>
</protein>
<dbReference type="PANTHER" id="PTHR19303:SF74">
    <property type="entry name" value="POGO TRANSPOSABLE ELEMENT WITH KRAB DOMAIN"/>
    <property type="match status" value="1"/>
</dbReference>
<keyword evidence="3" id="KW-1185">Reference proteome</keyword>
<proteinExistence type="predicted"/>
<dbReference type="SUPFAM" id="SSF46689">
    <property type="entry name" value="Homeodomain-like"/>
    <property type="match status" value="1"/>
</dbReference>
<dbReference type="InterPro" id="IPR009057">
    <property type="entry name" value="Homeodomain-like_sf"/>
</dbReference>
<accession>A0ABR3MBK3</accession>
<evidence type="ECO:0000313" key="3">
    <source>
        <dbReference type="Proteomes" id="UP001558613"/>
    </source>
</evidence>
<evidence type="ECO:0000313" key="2">
    <source>
        <dbReference type="EMBL" id="KAL1262504.1"/>
    </source>
</evidence>